<evidence type="ECO:0000256" key="8">
    <source>
        <dbReference type="ARBA" id="ARBA00022692"/>
    </source>
</evidence>
<dbReference type="EMBL" id="VWXF01000004">
    <property type="protein sequence ID" value="NIF22357.1"/>
    <property type="molecule type" value="Genomic_DNA"/>
</dbReference>
<dbReference type="PANTHER" id="PTHR44936:SF5">
    <property type="entry name" value="SENSOR HISTIDINE KINASE ENVZ"/>
    <property type="match status" value="1"/>
</dbReference>
<feature type="transmembrane region" description="Helical" evidence="16">
    <location>
        <begin position="12"/>
        <end position="33"/>
    </location>
</feature>
<evidence type="ECO:0000256" key="11">
    <source>
        <dbReference type="ARBA" id="ARBA00022840"/>
    </source>
</evidence>
<feature type="transmembrane region" description="Helical" evidence="16">
    <location>
        <begin position="154"/>
        <end position="176"/>
    </location>
</feature>
<evidence type="ECO:0000256" key="10">
    <source>
        <dbReference type="ARBA" id="ARBA00022777"/>
    </source>
</evidence>
<dbReference type="PROSITE" id="PS50109">
    <property type="entry name" value="HIS_KIN"/>
    <property type="match status" value="1"/>
</dbReference>
<comment type="catalytic activity">
    <reaction evidence="1">
        <text>ATP + protein L-histidine = ADP + protein N-phospho-L-histidine.</text>
        <dbReference type="EC" id="2.7.13.3"/>
    </reaction>
</comment>
<dbReference type="Pfam" id="PF02518">
    <property type="entry name" value="HATPase_c"/>
    <property type="match status" value="1"/>
</dbReference>
<evidence type="ECO:0000256" key="14">
    <source>
        <dbReference type="ARBA" id="ARBA00023136"/>
    </source>
</evidence>
<sequence>MRRFFSTMLGQILLIIGCSTLITFTALSTLLFIPKGPPGPPWPWQPTYRIASLVKILNHTPEAYRPAILAAAQSDAGLHYALATQPPICTSETFNTWDLAKTLRWELGGKQQVSVASCNAQNPRKDIQVRVSLGDSELIAMIDNMGREPTRLTFPTLCAMVFLFTGIVVMSVWAIARVISPLREISRHADAFGRELTLMPVKEEGPTEIRKVAHTLNLMQERIAEQMQSRSRMLAAISHDLRTPLTRMRLCLEDTEPTRVREKLVRDIDLMNKLIGSALSFIKTGSDGESAEWCDLDSMITTLCDDYEDAGIQVSYQSAEPLTLWCKPDAVQRALTNLIDNAAVVATRITVESWQTEQLTLIEVSDNGPGIPAGLLKKVTEPFYRIDAARQQNRGGAGLGLSIVSDIARLHGGTLELFNRFPQGLTARITLARQGETSPQKL</sequence>
<feature type="domain" description="Histidine kinase" evidence="17">
    <location>
        <begin position="236"/>
        <end position="435"/>
    </location>
</feature>
<keyword evidence="11" id="KW-0067">ATP-binding</keyword>
<comment type="caution">
    <text evidence="19">The sequence shown here is derived from an EMBL/GenBank/DDBJ whole genome shotgun (WGS) entry which is preliminary data.</text>
</comment>
<proteinExistence type="predicted"/>
<dbReference type="SUPFAM" id="SSF55874">
    <property type="entry name" value="ATPase domain of HSP90 chaperone/DNA topoisomerase II/histidine kinase"/>
    <property type="match status" value="1"/>
</dbReference>
<name>A0ABX0RAG7_9GAMM</name>
<accession>A0ABX0RAG7</accession>
<dbReference type="InterPro" id="IPR003594">
    <property type="entry name" value="HATPase_dom"/>
</dbReference>
<keyword evidence="12 16" id="KW-1133">Transmembrane helix</keyword>
<dbReference type="InterPro" id="IPR004358">
    <property type="entry name" value="Sig_transdc_His_kin-like_C"/>
</dbReference>
<dbReference type="Pfam" id="PF00512">
    <property type="entry name" value="HisKA"/>
    <property type="match status" value="1"/>
</dbReference>
<keyword evidence="10" id="KW-0418">Kinase</keyword>
<comment type="subcellular location">
    <subcellularLocation>
        <location evidence="2">Cell inner membrane</location>
        <topology evidence="2">Multi-pass membrane protein</topology>
    </subcellularLocation>
</comment>
<keyword evidence="14 16" id="KW-0472">Membrane</keyword>
<evidence type="ECO:0000256" key="5">
    <source>
        <dbReference type="ARBA" id="ARBA00022519"/>
    </source>
</evidence>
<keyword evidence="4" id="KW-1003">Cell membrane</keyword>
<keyword evidence="13" id="KW-0902">Two-component regulatory system</keyword>
<evidence type="ECO:0000256" key="3">
    <source>
        <dbReference type="ARBA" id="ARBA00012438"/>
    </source>
</evidence>
<dbReference type="Gene3D" id="1.10.287.130">
    <property type="match status" value="1"/>
</dbReference>
<evidence type="ECO:0000256" key="1">
    <source>
        <dbReference type="ARBA" id="ARBA00000085"/>
    </source>
</evidence>
<keyword evidence="20" id="KW-1185">Reference proteome</keyword>
<dbReference type="PROSITE" id="PS51257">
    <property type="entry name" value="PROKAR_LIPOPROTEIN"/>
    <property type="match status" value="1"/>
</dbReference>
<organism evidence="19 20">
    <name type="scientific">Candidatus Pantoea multigeneris</name>
    <dbReference type="NCBI Taxonomy" id="2608357"/>
    <lineage>
        <taxon>Bacteria</taxon>
        <taxon>Pseudomonadati</taxon>
        <taxon>Pseudomonadota</taxon>
        <taxon>Gammaproteobacteria</taxon>
        <taxon>Enterobacterales</taxon>
        <taxon>Erwiniaceae</taxon>
        <taxon>Pantoea</taxon>
    </lineage>
</organism>
<dbReference type="PRINTS" id="PR00344">
    <property type="entry name" value="BCTRLSENSOR"/>
</dbReference>
<dbReference type="SMART" id="SM00387">
    <property type="entry name" value="HATPase_c"/>
    <property type="match status" value="1"/>
</dbReference>
<keyword evidence="9" id="KW-0547">Nucleotide-binding</keyword>
<dbReference type="CDD" id="cd00082">
    <property type="entry name" value="HisKA"/>
    <property type="match status" value="1"/>
</dbReference>
<keyword evidence="6" id="KW-0597">Phosphoprotein</keyword>
<dbReference type="Pfam" id="PF00672">
    <property type="entry name" value="HAMP"/>
    <property type="match status" value="1"/>
</dbReference>
<dbReference type="InterPro" id="IPR005467">
    <property type="entry name" value="His_kinase_dom"/>
</dbReference>
<keyword evidence="7" id="KW-0808">Transferase</keyword>
<evidence type="ECO:0000256" key="9">
    <source>
        <dbReference type="ARBA" id="ARBA00022741"/>
    </source>
</evidence>
<dbReference type="EC" id="2.7.13.3" evidence="3"/>
<dbReference type="InterPro" id="IPR036097">
    <property type="entry name" value="HisK_dim/P_sf"/>
</dbReference>
<dbReference type="SMART" id="SM00388">
    <property type="entry name" value="HisKA"/>
    <property type="match status" value="1"/>
</dbReference>
<dbReference type="InterPro" id="IPR003660">
    <property type="entry name" value="HAMP_dom"/>
</dbReference>
<evidence type="ECO:0000259" key="17">
    <source>
        <dbReference type="PROSITE" id="PS50109"/>
    </source>
</evidence>
<dbReference type="CDD" id="cd00075">
    <property type="entry name" value="HATPase"/>
    <property type="match status" value="1"/>
</dbReference>
<reference evidence="19 20" key="1">
    <citation type="journal article" date="2019" name="bioRxiv">
        <title>Bacteria contribute to plant secondary compound degradation in a generalist herbivore system.</title>
        <authorList>
            <person name="Francoeur C.B."/>
            <person name="Khadempour L."/>
            <person name="Moreira-Soto R.D."/>
            <person name="Gotting K."/>
            <person name="Book A.J."/>
            <person name="Pinto-Tomas A.A."/>
            <person name="Keefover-Ring K."/>
            <person name="Currie C.R."/>
        </authorList>
    </citation>
    <scope>NUCLEOTIDE SEQUENCE [LARGE SCALE GENOMIC DNA]</scope>
    <source>
        <strain evidence="19">Acro-835</strain>
    </source>
</reference>
<evidence type="ECO:0000256" key="15">
    <source>
        <dbReference type="ARBA" id="ARBA00041011"/>
    </source>
</evidence>
<evidence type="ECO:0000256" key="2">
    <source>
        <dbReference type="ARBA" id="ARBA00004429"/>
    </source>
</evidence>
<keyword evidence="5" id="KW-0997">Cell inner membrane</keyword>
<dbReference type="InterPro" id="IPR036890">
    <property type="entry name" value="HATPase_C_sf"/>
</dbReference>
<keyword evidence="8 16" id="KW-0812">Transmembrane</keyword>
<dbReference type="PROSITE" id="PS50885">
    <property type="entry name" value="HAMP"/>
    <property type="match status" value="1"/>
</dbReference>
<evidence type="ECO:0000313" key="20">
    <source>
        <dbReference type="Proteomes" id="UP001515683"/>
    </source>
</evidence>
<dbReference type="SMART" id="SM00304">
    <property type="entry name" value="HAMP"/>
    <property type="match status" value="1"/>
</dbReference>
<evidence type="ECO:0000259" key="18">
    <source>
        <dbReference type="PROSITE" id="PS50885"/>
    </source>
</evidence>
<gene>
    <name evidence="19" type="ORF">F3J40_12200</name>
</gene>
<evidence type="ECO:0000313" key="19">
    <source>
        <dbReference type="EMBL" id="NIF22357.1"/>
    </source>
</evidence>
<evidence type="ECO:0000256" key="13">
    <source>
        <dbReference type="ARBA" id="ARBA00023012"/>
    </source>
</evidence>
<dbReference type="PANTHER" id="PTHR44936">
    <property type="entry name" value="SENSOR PROTEIN CREC"/>
    <property type="match status" value="1"/>
</dbReference>
<dbReference type="InterPro" id="IPR050980">
    <property type="entry name" value="2C_sensor_his_kinase"/>
</dbReference>
<dbReference type="Proteomes" id="UP001515683">
    <property type="component" value="Unassembled WGS sequence"/>
</dbReference>
<evidence type="ECO:0000256" key="4">
    <source>
        <dbReference type="ARBA" id="ARBA00022475"/>
    </source>
</evidence>
<evidence type="ECO:0000256" key="6">
    <source>
        <dbReference type="ARBA" id="ARBA00022553"/>
    </source>
</evidence>
<dbReference type="SUPFAM" id="SSF47384">
    <property type="entry name" value="Homodimeric domain of signal transducing histidine kinase"/>
    <property type="match status" value="1"/>
</dbReference>
<feature type="domain" description="HAMP" evidence="18">
    <location>
        <begin position="176"/>
        <end position="228"/>
    </location>
</feature>
<evidence type="ECO:0000256" key="12">
    <source>
        <dbReference type="ARBA" id="ARBA00022989"/>
    </source>
</evidence>
<dbReference type="InterPro" id="IPR003661">
    <property type="entry name" value="HisK_dim/P_dom"/>
</dbReference>
<evidence type="ECO:0000256" key="7">
    <source>
        <dbReference type="ARBA" id="ARBA00022679"/>
    </source>
</evidence>
<dbReference type="Gene3D" id="3.30.565.10">
    <property type="entry name" value="Histidine kinase-like ATPase, C-terminal domain"/>
    <property type="match status" value="1"/>
</dbReference>
<dbReference type="CDD" id="cd06225">
    <property type="entry name" value="HAMP"/>
    <property type="match status" value="1"/>
</dbReference>
<evidence type="ECO:0000256" key="16">
    <source>
        <dbReference type="SAM" id="Phobius"/>
    </source>
</evidence>
<protein>
    <recommendedName>
        <fullName evidence="15">Sensor histidine kinase EnvZ</fullName>
        <ecNumber evidence="3">2.7.13.3</ecNumber>
    </recommendedName>
</protein>